<evidence type="ECO:0000256" key="3">
    <source>
        <dbReference type="ARBA" id="ARBA00022490"/>
    </source>
</evidence>
<keyword evidence="4 12" id="KW-0132">Cell division</keyword>
<dbReference type="NCBIfam" id="NF006873">
    <property type="entry name" value="PRK09369.1"/>
    <property type="match status" value="1"/>
</dbReference>
<dbReference type="EC" id="2.5.1.7" evidence="12"/>
<evidence type="ECO:0000313" key="15">
    <source>
        <dbReference type="Proteomes" id="UP000006443"/>
    </source>
</evidence>
<evidence type="ECO:0000256" key="11">
    <source>
        <dbReference type="ARBA" id="ARBA00047527"/>
    </source>
</evidence>
<feature type="modified residue" description="2-(S-cysteinyl)pyruvic acid O-phosphothioketal" evidence="12">
    <location>
        <position position="118"/>
    </location>
</feature>
<dbReference type="InterPro" id="IPR001986">
    <property type="entry name" value="Enolpyruvate_Tfrase_dom"/>
</dbReference>
<comment type="caution">
    <text evidence="12">Lacks conserved residue(s) required for the propagation of feature annotation.</text>
</comment>
<feature type="active site" description="Proton donor" evidence="12">
    <location>
        <position position="118"/>
    </location>
</feature>
<dbReference type="GO" id="GO:0005737">
    <property type="term" value="C:cytoplasm"/>
    <property type="evidence" value="ECO:0007669"/>
    <property type="project" value="UniProtKB-SubCell"/>
</dbReference>
<comment type="subcellular location">
    <subcellularLocation>
        <location evidence="1 12">Cytoplasm</location>
    </subcellularLocation>
</comment>
<dbReference type="CDD" id="cd01555">
    <property type="entry name" value="UdpNAET"/>
    <property type="match status" value="1"/>
</dbReference>
<evidence type="ECO:0000256" key="4">
    <source>
        <dbReference type="ARBA" id="ARBA00022618"/>
    </source>
</evidence>
<keyword evidence="5 12" id="KW-0808">Transferase</keyword>
<dbReference type="GO" id="GO:0008360">
    <property type="term" value="P:regulation of cell shape"/>
    <property type="evidence" value="ECO:0007669"/>
    <property type="project" value="UniProtKB-KW"/>
</dbReference>
<protein>
    <recommendedName>
        <fullName evidence="12">UDP-N-acetylglucosamine 1-carboxyvinyltransferase</fullName>
        <ecNumber evidence="12">2.5.1.7</ecNumber>
    </recommendedName>
    <alternativeName>
        <fullName evidence="12">Enoylpyruvate transferase</fullName>
    </alternativeName>
    <alternativeName>
        <fullName evidence="12">UDP-N-acetylglucosamine enolpyruvyl transferase</fullName>
        <shortName evidence="12">EPT</shortName>
    </alternativeName>
</protein>
<evidence type="ECO:0000256" key="8">
    <source>
        <dbReference type="ARBA" id="ARBA00023306"/>
    </source>
</evidence>
<dbReference type="eggNOG" id="COG0766">
    <property type="taxonomic scope" value="Bacteria"/>
</dbReference>
<dbReference type="FunFam" id="3.65.10.10:FF:000001">
    <property type="entry name" value="UDP-N-acetylglucosamine 1-carboxyvinyltransferase"/>
    <property type="match status" value="1"/>
</dbReference>
<dbReference type="STRING" id="555088.DealDRAFT_2215"/>
<feature type="binding site" evidence="12">
    <location>
        <position position="94"/>
    </location>
    <ligand>
        <name>UDP-N-acetyl-alpha-D-glucosamine</name>
        <dbReference type="ChEBI" id="CHEBI:57705"/>
    </ligand>
</feature>
<dbReference type="PANTHER" id="PTHR43783:SF2">
    <property type="entry name" value="UDP-N-ACETYLGLUCOSAMINE 1-CARBOXYVINYLTRANSFERASE 2"/>
    <property type="match status" value="1"/>
</dbReference>
<dbReference type="GO" id="GO:0051301">
    <property type="term" value="P:cell division"/>
    <property type="evidence" value="ECO:0007669"/>
    <property type="project" value="UniProtKB-KW"/>
</dbReference>
<dbReference type="EMBL" id="ACJM01000011">
    <property type="protein sequence ID" value="EEG76954.1"/>
    <property type="molecule type" value="Genomic_DNA"/>
</dbReference>
<feature type="binding site" evidence="12">
    <location>
        <begin position="23"/>
        <end position="24"/>
    </location>
    <ligand>
        <name>phosphoenolpyruvate</name>
        <dbReference type="ChEBI" id="CHEBI:58702"/>
    </ligand>
</feature>
<comment type="catalytic activity">
    <reaction evidence="11 12">
        <text>phosphoenolpyruvate + UDP-N-acetyl-alpha-D-glucosamine = UDP-N-acetyl-3-O-(1-carboxyvinyl)-alpha-D-glucosamine + phosphate</text>
        <dbReference type="Rhea" id="RHEA:18681"/>
        <dbReference type="ChEBI" id="CHEBI:43474"/>
        <dbReference type="ChEBI" id="CHEBI:57705"/>
        <dbReference type="ChEBI" id="CHEBI:58702"/>
        <dbReference type="ChEBI" id="CHEBI:68483"/>
        <dbReference type="EC" id="2.5.1.7"/>
    </reaction>
</comment>
<dbReference type="SUPFAM" id="SSF55205">
    <property type="entry name" value="EPT/RTPC-like"/>
    <property type="match status" value="1"/>
</dbReference>
<dbReference type="GO" id="GO:0009252">
    <property type="term" value="P:peptidoglycan biosynthetic process"/>
    <property type="evidence" value="ECO:0007669"/>
    <property type="project" value="UniProtKB-UniRule"/>
</dbReference>
<sequence length="418" mass="44452">MPKLLIKGNRQPLQGEVKVSGAKNAAVAIIPAAILTAAPVRIENLPEINDIKILVDILDALGVKTQWESSSTLLVDASTLKSWQPPYDLVKKLRASYYLIGALVGRFGKADVPIPGGCDLGPRPIDQHIKGLAALGAQVDVEHGLIRVEANHLTGTNVYLDVVSVGATINIMLAAVRARGKTIIENAAKEPEIVDVANFLTSMGAKIRGAGTDVIKITGVDELGPADHCVIPDRIEAGTYMIAAAATGGNVLLRDVIPKHLDPITAKLREMHMTVDVTDDQIRVVGCASPQAVDIKTFPYPGFPTDLQSQAMVLLTQASGSSVITENVFEGRFKHVDELKRMGARIKVEGRTAIIDGCCGLSGAPVRATDLRAGASFIIAGLIAEGDTVISEINHIYRGYEKICDKLNALGASIQEIE</sequence>
<comment type="similarity">
    <text evidence="10 12">Belongs to the EPSP synthase family. MurA subfamily.</text>
</comment>
<reference evidence="14 15" key="1">
    <citation type="submission" date="2009-02" db="EMBL/GenBank/DDBJ databases">
        <title>Sequencing of the draft genome and assembly of Dethiobacter alkaliphilus AHT 1.</title>
        <authorList>
            <consortium name="US DOE Joint Genome Institute (JGI-PGF)"/>
            <person name="Lucas S."/>
            <person name="Copeland A."/>
            <person name="Lapidus A."/>
            <person name="Glavina del Rio T."/>
            <person name="Dalin E."/>
            <person name="Tice H."/>
            <person name="Bruce D."/>
            <person name="Goodwin L."/>
            <person name="Pitluck S."/>
            <person name="Larimer F."/>
            <person name="Land M.L."/>
            <person name="Hauser L."/>
            <person name="Muyzer G."/>
        </authorList>
    </citation>
    <scope>NUCLEOTIDE SEQUENCE [LARGE SCALE GENOMIC DNA]</scope>
    <source>
        <strain evidence="14 15">AHT 1</strain>
    </source>
</reference>
<evidence type="ECO:0000256" key="7">
    <source>
        <dbReference type="ARBA" id="ARBA00022984"/>
    </source>
</evidence>
<dbReference type="AlphaFoldDB" id="C0GIA6"/>
<keyword evidence="8 12" id="KW-0131">Cell cycle</keyword>
<evidence type="ECO:0000256" key="2">
    <source>
        <dbReference type="ARBA" id="ARBA00004752"/>
    </source>
</evidence>
<evidence type="ECO:0000256" key="1">
    <source>
        <dbReference type="ARBA" id="ARBA00004496"/>
    </source>
</evidence>
<dbReference type="RefSeq" id="WP_008517410.1">
    <property type="nucleotide sequence ID" value="NZ_ACJM01000011.1"/>
</dbReference>
<evidence type="ECO:0000256" key="6">
    <source>
        <dbReference type="ARBA" id="ARBA00022960"/>
    </source>
</evidence>
<dbReference type="UniPathway" id="UPA00219"/>
<dbReference type="InterPro" id="IPR005750">
    <property type="entry name" value="UDP_GlcNAc_COvinyl_MurA"/>
</dbReference>
<dbReference type="PANTHER" id="PTHR43783">
    <property type="entry name" value="UDP-N-ACETYLGLUCOSAMINE 1-CARBOXYVINYLTRANSFERASE"/>
    <property type="match status" value="1"/>
</dbReference>
<dbReference type="InterPro" id="IPR013792">
    <property type="entry name" value="RNA3'P_cycl/enolpyr_Trfase_a/b"/>
</dbReference>
<keyword evidence="9 12" id="KW-0961">Cell wall biogenesis/degradation</keyword>
<feature type="binding site" evidence="12">
    <location>
        <begin position="123"/>
        <end position="127"/>
    </location>
    <ligand>
        <name>UDP-N-acetyl-alpha-D-glucosamine</name>
        <dbReference type="ChEBI" id="CHEBI:57705"/>
    </ligand>
</feature>
<dbReference type="Pfam" id="PF00275">
    <property type="entry name" value="EPSP_synthase"/>
    <property type="match status" value="1"/>
</dbReference>
<dbReference type="GO" id="GO:0071555">
    <property type="term" value="P:cell wall organization"/>
    <property type="evidence" value="ECO:0007669"/>
    <property type="project" value="UniProtKB-KW"/>
</dbReference>
<evidence type="ECO:0000256" key="10">
    <source>
        <dbReference type="ARBA" id="ARBA00038367"/>
    </source>
</evidence>
<keyword evidence="3 12" id="KW-0963">Cytoplasm</keyword>
<dbReference type="InterPro" id="IPR050068">
    <property type="entry name" value="MurA_subfamily"/>
</dbReference>
<dbReference type="GO" id="GO:0019277">
    <property type="term" value="P:UDP-N-acetylgalactosamine biosynthetic process"/>
    <property type="evidence" value="ECO:0007669"/>
    <property type="project" value="InterPro"/>
</dbReference>
<keyword evidence="15" id="KW-1185">Reference proteome</keyword>
<name>C0GIA6_DETAL</name>
<dbReference type="NCBIfam" id="TIGR01072">
    <property type="entry name" value="murA"/>
    <property type="match status" value="1"/>
</dbReference>
<dbReference type="Gene3D" id="3.65.10.10">
    <property type="entry name" value="Enolpyruvate transferase domain"/>
    <property type="match status" value="2"/>
</dbReference>
<dbReference type="InterPro" id="IPR036968">
    <property type="entry name" value="Enolpyruvate_Tfrase_sf"/>
</dbReference>
<dbReference type="Proteomes" id="UP000006443">
    <property type="component" value="Unassembled WGS sequence"/>
</dbReference>
<dbReference type="OrthoDB" id="9803760at2"/>
<accession>C0GIA6</accession>
<evidence type="ECO:0000256" key="12">
    <source>
        <dbReference type="HAMAP-Rule" id="MF_00111"/>
    </source>
</evidence>
<feature type="domain" description="Enolpyruvate transferase" evidence="13">
    <location>
        <begin position="10"/>
        <end position="407"/>
    </location>
</feature>
<comment type="pathway">
    <text evidence="2 12">Cell wall biogenesis; peptidoglycan biosynthesis.</text>
</comment>
<organism evidence="14 15">
    <name type="scientific">Dethiobacter alkaliphilus AHT 1</name>
    <dbReference type="NCBI Taxonomy" id="555088"/>
    <lineage>
        <taxon>Bacteria</taxon>
        <taxon>Bacillati</taxon>
        <taxon>Bacillota</taxon>
        <taxon>Dethiobacteria</taxon>
        <taxon>Dethiobacterales</taxon>
        <taxon>Dethiobacteraceae</taxon>
        <taxon>Dethiobacter</taxon>
    </lineage>
</organism>
<feature type="binding site" evidence="12">
    <location>
        <position position="328"/>
    </location>
    <ligand>
        <name>UDP-N-acetyl-alpha-D-glucosamine</name>
        <dbReference type="ChEBI" id="CHEBI:57705"/>
    </ligand>
</feature>
<comment type="function">
    <text evidence="12">Cell wall formation. Adds enolpyruvyl to UDP-N-acetylglucosamine.</text>
</comment>
<evidence type="ECO:0000256" key="5">
    <source>
        <dbReference type="ARBA" id="ARBA00022679"/>
    </source>
</evidence>
<evidence type="ECO:0000256" key="9">
    <source>
        <dbReference type="ARBA" id="ARBA00023316"/>
    </source>
</evidence>
<dbReference type="GO" id="GO:0008760">
    <property type="term" value="F:UDP-N-acetylglucosamine 1-carboxyvinyltransferase activity"/>
    <property type="evidence" value="ECO:0007669"/>
    <property type="project" value="UniProtKB-UniRule"/>
</dbReference>
<dbReference type="NCBIfam" id="NF009470">
    <property type="entry name" value="PRK12830.1"/>
    <property type="match status" value="1"/>
</dbReference>
<comment type="caution">
    <text evidence="14">The sequence shown here is derived from an EMBL/GenBank/DDBJ whole genome shotgun (WGS) entry which is preliminary data.</text>
</comment>
<keyword evidence="12" id="KW-0670">Pyruvate</keyword>
<dbReference type="HAMAP" id="MF_00111">
    <property type="entry name" value="MurA"/>
    <property type="match status" value="1"/>
</dbReference>
<evidence type="ECO:0000313" key="14">
    <source>
        <dbReference type="EMBL" id="EEG76954.1"/>
    </source>
</evidence>
<proteinExistence type="inferred from homology"/>
<gene>
    <name evidence="12" type="primary">murA</name>
    <name evidence="14" type="ORF">DealDRAFT_2215</name>
</gene>
<keyword evidence="6 12" id="KW-0133">Cell shape</keyword>
<keyword evidence="7 12" id="KW-0573">Peptidoglycan synthesis</keyword>
<evidence type="ECO:0000259" key="13">
    <source>
        <dbReference type="Pfam" id="PF00275"/>
    </source>
</evidence>
<feature type="binding site" evidence="12">
    <location>
        <position position="306"/>
    </location>
    <ligand>
        <name>UDP-N-acetyl-alpha-D-glucosamine</name>
        <dbReference type="ChEBI" id="CHEBI:57705"/>
    </ligand>
</feature>